<feature type="region of interest" description="Disordered" evidence="1">
    <location>
        <begin position="115"/>
        <end position="145"/>
    </location>
</feature>
<sequence length="588" mass="68650">MDPSRYPTFPNFQHQPEYTNAGDMSGPSGAWPGYYPAPGAPPMAWDFDPQGQLGPMQREPISKEKWDQIKSVIYEIYIIESQPLKRLEEVMKTRFLFQASDKMYRSQFKRWKPAFDKNETKNNGGAIPNEPRRAPRKRQKVTRGGTVSDEERMAYIVKILVYQVFLDGSPAWCETISAFGRAGMQTRFNYALQQVFNDFGRAAVDKDPGFLVYFWRIAFTLRDIRLRGAQRKKKNEFPFLGMFLRYLSLAFQRRSRDHPFLEFAAWLDASFATSPRDFKDVMRWVYSHVIVCFKEMMGNNHPIILSMVSHQAGIWQRKIDYRPSSIRTQYETLRSRLVQAYEHTGEEAYSRSGDHRVSILLDYLLAMMVGNLKENRQQIKELAIELRDCTVTHCKLFAMLDLKFDIQTRAFTVSTDWLANHMMEDGKRELAFNHLNEAIDILWKGDVECRMWAGVFSRRLGLWLKLRRNLKSDNENQKSQRGLIVEGDKGKRTHREESQVEKERKTIRDKAYREEKLRYREIKLKIPEGPLIASEPKGPRRGKERIKRIRERTLEEQKALIDCVSKNTVGVIGAAVQSRQLLGDTSEI</sequence>
<dbReference type="OMA" id="EPTESIC"/>
<dbReference type="KEGG" id="sapo:SAPIO_CDS7300"/>
<comment type="caution">
    <text evidence="3">The sequence shown here is derived from an EMBL/GenBank/DDBJ whole genome shotgun (WGS) entry which is preliminary data.</text>
</comment>
<feature type="compositionally biased region" description="Basic and acidic residues" evidence="1">
    <location>
        <begin position="486"/>
        <end position="504"/>
    </location>
</feature>
<dbReference type="InterPro" id="IPR025676">
    <property type="entry name" value="Clr5_dom"/>
</dbReference>
<dbReference type="Pfam" id="PF14420">
    <property type="entry name" value="Clr5"/>
    <property type="match status" value="1"/>
</dbReference>
<accession>A0A084G1K1</accession>
<dbReference type="VEuPathDB" id="FungiDB:SAPIO_CDS7300"/>
<proteinExistence type="predicted"/>
<dbReference type="GeneID" id="27726372"/>
<dbReference type="PANTHER" id="PTHR38788">
    <property type="entry name" value="CLR5 DOMAIN-CONTAINING PROTEIN"/>
    <property type="match status" value="1"/>
</dbReference>
<dbReference type="PANTHER" id="PTHR38788:SF3">
    <property type="entry name" value="CLR5 DOMAIN-CONTAINING PROTEIN"/>
    <property type="match status" value="1"/>
</dbReference>
<dbReference type="OrthoDB" id="5415338at2759"/>
<organism evidence="3 4">
    <name type="scientific">Pseudallescheria apiosperma</name>
    <name type="common">Scedosporium apiospermum</name>
    <dbReference type="NCBI Taxonomy" id="563466"/>
    <lineage>
        <taxon>Eukaryota</taxon>
        <taxon>Fungi</taxon>
        <taxon>Dikarya</taxon>
        <taxon>Ascomycota</taxon>
        <taxon>Pezizomycotina</taxon>
        <taxon>Sordariomycetes</taxon>
        <taxon>Hypocreomycetidae</taxon>
        <taxon>Microascales</taxon>
        <taxon>Microascaceae</taxon>
        <taxon>Scedosporium</taxon>
    </lineage>
</organism>
<name>A0A084G1K1_PSEDA</name>
<feature type="region of interest" description="Disordered" evidence="1">
    <location>
        <begin position="477"/>
        <end position="504"/>
    </location>
</feature>
<evidence type="ECO:0000313" key="3">
    <source>
        <dbReference type="EMBL" id="KEZ41213.1"/>
    </source>
</evidence>
<dbReference type="RefSeq" id="XP_016641012.1">
    <property type="nucleotide sequence ID" value="XM_016789185.1"/>
</dbReference>
<dbReference type="HOGENOM" id="CLU_463924_0_0_1"/>
<evidence type="ECO:0000259" key="2">
    <source>
        <dbReference type="Pfam" id="PF14420"/>
    </source>
</evidence>
<feature type="domain" description="Clr5" evidence="2">
    <location>
        <begin position="62"/>
        <end position="112"/>
    </location>
</feature>
<dbReference type="Proteomes" id="UP000028545">
    <property type="component" value="Unassembled WGS sequence"/>
</dbReference>
<evidence type="ECO:0000256" key="1">
    <source>
        <dbReference type="SAM" id="MobiDB-lite"/>
    </source>
</evidence>
<feature type="region of interest" description="Disordered" evidence="1">
    <location>
        <begin position="1"/>
        <end position="25"/>
    </location>
</feature>
<reference evidence="3 4" key="1">
    <citation type="journal article" date="2014" name="Genome Announc.">
        <title>Draft genome sequence of the pathogenic fungus Scedosporium apiospermum.</title>
        <authorList>
            <person name="Vandeputte P."/>
            <person name="Ghamrawi S."/>
            <person name="Rechenmann M."/>
            <person name="Iltis A."/>
            <person name="Giraud S."/>
            <person name="Fleury M."/>
            <person name="Thornton C."/>
            <person name="Delhaes L."/>
            <person name="Meyer W."/>
            <person name="Papon N."/>
            <person name="Bouchara J.P."/>
        </authorList>
    </citation>
    <scope>NUCLEOTIDE SEQUENCE [LARGE SCALE GENOMIC DNA]</scope>
    <source>
        <strain evidence="3 4">IHEM 14462</strain>
    </source>
</reference>
<protein>
    <recommendedName>
        <fullName evidence="2">Clr5 domain-containing protein</fullName>
    </recommendedName>
</protein>
<dbReference type="EMBL" id="JOWA01000110">
    <property type="protein sequence ID" value="KEZ41213.1"/>
    <property type="molecule type" value="Genomic_DNA"/>
</dbReference>
<keyword evidence="4" id="KW-1185">Reference proteome</keyword>
<gene>
    <name evidence="3" type="ORF">SAPIO_CDS7300</name>
</gene>
<dbReference type="AlphaFoldDB" id="A0A084G1K1"/>
<evidence type="ECO:0000313" key="4">
    <source>
        <dbReference type="Proteomes" id="UP000028545"/>
    </source>
</evidence>